<dbReference type="InterPro" id="IPR043502">
    <property type="entry name" value="DNA/RNA_pol_sf"/>
</dbReference>
<comment type="caution">
    <text evidence="1">The sequence shown here is derived from an EMBL/GenBank/DDBJ whole genome shotgun (WGS) entry which is preliminary data.</text>
</comment>
<proteinExistence type="predicted"/>
<protein>
    <submittedName>
        <fullName evidence="1">RdRp</fullName>
    </submittedName>
</protein>
<accession>A0A2V0RLQ5</accession>
<dbReference type="AlphaFoldDB" id="A0A2V0RLQ5"/>
<dbReference type="SUPFAM" id="SSF56672">
    <property type="entry name" value="DNA/RNA polymerases"/>
    <property type="match status" value="1"/>
</dbReference>
<dbReference type="EMBL" id="BDQD01000196">
    <property type="protein sequence ID" value="GBH22762.1"/>
    <property type="molecule type" value="Genomic_RNA"/>
</dbReference>
<reference evidence="1" key="1">
    <citation type="submission" date="2017-04" db="EMBL/GenBank/DDBJ databases">
        <title>Unveiling RNA virosphere associated with marine microorganisms.</title>
        <authorList>
            <person name="Urayama S."/>
            <person name="Takaki Y."/>
            <person name="Nishi S."/>
            <person name="Yoshida Y."/>
            <person name="Deguchi S."/>
            <person name="Takai K."/>
            <person name="Nunoura T."/>
        </authorList>
    </citation>
    <scope>NUCLEOTIDE SEQUENCE</scope>
</reference>
<organism evidence="1">
    <name type="scientific">viral metagenome</name>
    <dbReference type="NCBI Taxonomy" id="1070528"/>
    <lineage>
        <taxon>unclassified sequences</taxon>
        <taxon>metagenomes</taxon>
        <taxon>organismal metagenomes</taxon>
    </lineage>
</organism>
<name>A0A2V0RLQ5_9ZZZZ</name>
<evidence type="ECO:0000313" key="1">
    <source>
        <dbReference type="EMBL" id="GBH22762.1"/>
    </source>
</evidence>
<sequence length="512" mass="56047">MSGIGVHSGWNLMVKHLQDQEGTTRAVGPLDVCVDEIALRANEDVSLTSTFRTSTHDPDGRLACTDGKPSWYYRAVYVEGVEVTVFRSCACNERAAIRSRVVCQDPSKSMLWSLWWPKARKMPIVAEPDLEEWLRHLPTRARGKIQTAPTIAAPNKRDQLMQAFVKRELAVSRIATTPTKVDPVPRIIQGRSVAIKVATGRFTWAYGKALRTVYPTDGLYVYGGGSSSEDIGQAFDRIAVSGEAGAGKWFAFDCKRFDRTVGPGPMACLYDEYKGCGAPRDCLAALAGRDDRRVGSTRNGISYSRIAQVSSGDGDTTCGNSRIHLVLLEACPEVGAAIVMGDDAVIWTDDPGAVCAAYRAGGLEPKVSPDLDFCSALFWPTEEGSVLGPKIGRLLGKTFHAMNKMDGGYLPWLRGVCLGLLTSCSHVPILRVLVPHMLDLAGQGPVHRPDDYKYKLRSEQMHASCTATWQYMELRYGLSEADVVAMEAEVKQLSLGQALAGERWIDLVRRDA</sequence>